<reference evidence="1 2" key="1">
    <citation type="submission" date="2019-07" db="EMBL/GenBank/DDBJ databases">
        <authorList>
            <person name="Park M."/>
        </authorList>
    </citation>
    <scope>NUCLEOTIDE SEQUENCE [LARGE SCALE GENOMIC DNA]</scope>
    <source>
        <strain evidence="1 2">KCTC32445</strain>
    </source>
</reference>
<name>A0A553WCY2_9SPHN</name>
<protein>
    <submittedName>
        <fullName evidence="1">DUF4197 domain-containing protein</fullName>
    </submittedName>
</protein>
<dbReference type="OrthoDB" id="9789685at2"/>
<comment type="caution">
    <text evidence="1">The sequence shown here is derived from an EMBL/GenBank/DDBJ whole genome shotgun (WGS) entry which is preliminary data.</text>
</comment>
<dbReference type="EMBL" id="VKKU01000002">
    <property type="protein sequence ID" value="TSB02546.1"/>
    <property type="molecule type" value="Genomic_DNA"/>
</dbReference>
<dbReference type="InterPro" id="IPR025245">
    <property type="entry name" value="DUF4197"/>
</dbReference>
<evidence type="ECO:0000313" key="1">
    <source>
        <dbReference type="EMBL" id="TSB02546.1"/>
    </source>
</evidence>
<gene>
    <name evidence="1" type="ORF">FOM92_15850</name>
</gene>
<evidence type="ECO:0000313" key="2">
    <source>
        <dbReference type="Proteomes" id="UP000320160"/>
    </source>
</evidence>
<organism evidence="1 2">
    <name type="scientific">Sphingorhabdus contaminans</name>
    <dbReference type="NCBI Taxonomy" id="1343899"/>
    <lineage>
        <taxon>Bacteria</taxon>
        <taxon>Pseudomonadati</taxon>
        <taxon>Pseudomonadota</taxon>
        <taxon>Alphaproteobacteria</taxon>
        <taxon>Sphingomonadales</taxon>
        <taxon>Sphingomonadaceae</taxon>
        <taxon>Sphingorhabdus</taxon>
    </lineage>
</organism>
<sequence>MTVQTSRRYILLSGAALATLMLPGCQSMPGLSLTEAIRRLLTIASQNAFALLLQPGGFYDSSVARISLPDKLGGERGTGILSVVLQSRQFRDRLQRQLNRAAEKGAERAAPLVADAVRNLSIEDAASVVRGGPQAATSFLRGKMGPALLEAMLPGISDGLRLFDDQIISQAVRSVAGFDVAALAQDITRKADDSIWAAIGLEESAIRTNPQKTNDPLLIGVFGLTR</sequence>
<dbReference type="AlphaFoldDB" id="A0A553WCY2"/>
<dbReference type="Proteomes" id="UP000320160">
    <property type="component" value="Unassembled WGS sequence"/>
</dbReference>
<proteinExistence type="predicted"/>
<accession>A0A553WCY2</accession>
<keyword evidence="2" id="KW-1185">Reference proteome</keyword>
<dbReference type="Pfam" id="PF13852">
    <property type="entry name" value="DUF4197"/>
    <property type="match status" value="1"/>
</dbReference>